<dbReference type="EMBL" id="CP094348">
    <property type="protein sequence ID" value="UOB21233.1"/>
    <property type="molecule type" value="Genomic_DNA"/>
</dbReference>
<dbReference type="RefSeq" id="WP_243366725.1">
    <property type="nucleotide sequence ID" value="NZ_CP094348.1"/>
</dbReference>
<accession>A0ABY4A245</accession>
<dbReference type="SMART" id="SM00858">
    <property type="entry name" value="SAF"/>
    <property type="match status" value="1"/>
</dbReference>
<dbReference type="InterPro" id="IPR013132">
    <property type="entry name" value="PseI/NeuA/B-like_N"/>
</dbReference>
<dbReference type="SUPFAM" id="SSF51569">
    <property type="entry name" value="Aldolase"/>
    <property type="match status" value="1"/>
</dbReference>
<dbReference type="Pfam" id="PF08666">
    <property type="entry name" value="SAF"/>
    <property type="match status" value="1"/>
</dbReference>
<dbReference type="InterPro" id="IPR057736">
    <property type="entry name" value="SAF_PseI/NeuA/NeuB"/>
</dbReference>
<evidence type="ECO:0000313" key="2">
    <source>
        <dbReference type="EMBL" id="UOB21233.1"/>
    </source>
</evidence>
<protein>
    <submittedName>
        <fullName evidence="2">N-acetylneuraminate synthase</fullName>
        <ecNumber evidence="2">2.5.1.56</ecNumber>
    </submittedName>
</protein>
<dbReference type="EC" id="2.5.1.56" evidence="2"/>
<dbReference type="PANTHER" id="PTHR42966">
    <property type="entry name" value="N-ACETYLNEURAMINATE SYNTHASE"/>
    <property type="match status" value="1"/>
</dbReference>
<dbReference type="PANTHER" id="PTHR42966:SF1">
    <property type="entry name" value="SIALIC ACID SYNTHASE"/>
    <property type="match status" value="1"/>
</dbReference>
<reference evidence="2" key="2">
    <citation type="submission" date="2022-04" db="EMBL/GenBank/DDBJ databases">
        <title>Antimicrobial genetic elements in methicillin-resistant Macrococcus armenti.</title>
        <authorList>
            <person name="Keller J.E."/>
            <person name="Schwendener S."/>
            <person name="Pantucek R."/>
            <person name="Perreten V."/>
        </authorList>
    </citation>
    <scope>NUCLEOTIDE SEQUENCE</scope>
    <source>
        <strain evidence="2">CCM 2609</strain>
    </source>
</reference>
<sequence>MSVYIIAEAGVNHNGEMELAKKLIEEAAKSGADAVKFQSFIADKLVTKSAERAKYQDRNTKNNDSQYDMLKKLELDYSKHKELQEFANSFGIDFLSSAFDLDSIDLLEELNMPIYKIPSGEINNVPYLEKIAQTGKPIILSTGMCKLADIEFAIELINENNNSNITILHCSTEYPTPMVEVNLKAMNTIESAFNYPIGYSDHTKGITIPIAAVARGAKVIEKHFTLDKNMEGPDHKASLEPRELTEMVNQIRAVEIALGDGIKRPSNTEIENMKVVRKSIVASKEIKKGEIFTSENLTLKRPGTGISPKQWYDIIGKESKENYQKDDLIRL</sequence>
<dbReference type="NCBIfam" id="TIGR03569">
    <property type="entry name" value="NeuB_NnaB"/>
    <property type="match status" value="1"/>
</dbReference>
<evidence type="ECO:0000313" key="3">
    <source>
        <dbReference type="Proteomes" id="UP000830343"/>
    </source>
</evidence>
<dbReference type="PROSITE" id="PS50844">
    <property type="entry name" value="AFP_LIKE"/>
    <property type="match status" value="1"/>
</dbReference>
<proteinExistence type="predicted"/>
<dbReference type="SUPFAM" id="SSF51269">
    <property type="entry name" value="AFP III-like domain"/>
    <property type="match status" value="1"/>
</dbReference>
<dbReference type="InterPro" id="IPR036732">
    <property type="entry name" value="AFP_Neu5c_C_sf"/>
</dbReference>
<reference evidence="2" key="1">
    <citation type="submission" date="2022-03" db="EMBL/GenBank/DDBJ databases">
        <authorList>
            <person name="Vrbovska V."/>
            <person name="Kovarovic V."/>
            <person name="Botka T."/>
            <person name="Pantucek R."/>
        </authorList>
    </citation>
    <scope>NUCLEOTIDE SEQUENCE</scope>
    <source>
        <strain evidence="2">CCM 2609</strain>
    </source>
</reference>
<evidence type="ECO:0000259" key="1">
    <source>
        <dbReference type="PROSITE" id="PS50844"/>
    </source>
</evidence>
<dbReference type="InterPro" id="IPR051690">
    <property type="entry name" value="PseI-like"/>
</dbReference>
<dbReference type="GO" id="GO:0050462">
    <property type="term" value="F:N-acetylneuraminate synthase activity"/>
    <property type="evidence" value="ECO:0007669"/>
    <property type="project" value="UniProtKB-EC"/>
</dbReference>
<name>A0ABY4A245_9STAP</name>
<dbReference type="Gene3D" id="3.90.1210.10">
    <property type="entry name" value="Antifreeze-like/N-acetylneuraminic acid synthase C-terminal domain"/>
    <property type="match status" value="1"/>
</dbReference>
<gene>
    <name evidence="2" type="primary">neuB</name>
    <name evidence="2" type="ORF">MRZ06_03890</name>
</gene>
<dbReference type="InterPro" id="IPR006190">
    <property type="entry name" value="SAF_AFP_Neu5Ac"/>
</dbReference>
<dbReference type="CDD" id="cd11615">
    <property type="entry name" value="SAF_NeuB_like"/>
    <property type="match status" value="1"/>
</dbReference>
<dbReference type="Gene3D" id="3.20.20.70">
    <property type="entry name" value="Aldolase class I"/>
    <property type="match status" value="1"/>
</dbReference>
<keyword evidence="3" id="KW-1185">Reference proteome</keyword>
<dbReference type="InterPro" id="IPR020007">
    <property type="entry name" value="NeuB/NeuA"/>
</dbReference>
<organism evidence="2 3">
    <name type="scientific">Macrococcus armenti</name>
    <dbReference type="NCBI Taxonomy" id="2875764"/>
    <lineage>
        <taxon>Bacteria</taxon>
        <taxon>Bacillati</taxon>
        <taxon>Bacillota</taxon>
        <taxon>Bacilli</taxon>
        <taxon>Bacillales</taxon>
        <taxon>Staphylococcaceae</taxon>
        <taxon>Macrococcus</taxon>
    </lineage>
</organism>
<dbReference type="Proteomes" id="UP000830343">
    <property type="component" value="Chromosome"/>
</dbReference>
<dbReference type="Pfam" id="PF03102">
    <property type="entry name" value="NeuB"/>
    <property type="match status" value="1"/>
</dbReference>
<dbReference type="InterPro" id="IPR013785">
    <property type="entry name" value="Aldolase_TIM"/>
</dbReference>
<keyword evidence="2" id="KW-0808">Transferase</keyword>
<dbReference type="InterPro" id="IPR013974">
    <property type="entry name" value="SAF"/>
</dbReference>
<feature type="domain" description="AFP-like" evidence="1">
    <location>
        <begin position="279"/>
        <end position="331"/>
    </location>
</feature>